<dbReference type="STRING" id="452637.Oter_1822"/>
<dbReference type="InterPro" id="IPR029058">
    <property type="entry name" value="AB_hydrolase_fold"/>
</dbReference>
<dbReference type="RefSeq" id="WP_012374642.1">
    <property type="nucleotide sequence ID" value="NC_010571.1"/>
</dbReference>
<dbReference type="Gene3D" id="3.40.50.1820">
    <property type="entry name" value="alpha/beta hydrolase"/>
    <property type="match status" value="1"/>
</dbReference>
<evidence type="ECO:0000313" key="4">
    <source>
        <dbReference type="Proteomes" id="UP000007013"/>
    </source>
</evidence>
<evidence type="ECO:0000256" key="2">
    <source>
        <dbReference type="SAM" id="SignalP"/>
    </source>
</evidence>
<organism evidence="3 4">
    <name type="scientific">Opitutus terrae (strain DSM 11246 / JCM 15787 / PB90-1)</name>
    <dbReference type="NCBI Taxonomy" id="452637"/>
    <lineage>
        <taxon>Bacteria</taxon>
        <taxon>Pseudomonadati</taxon>
        <taxon>Verrucomicrobiota</taxon>
        <taxon>Opitutia</taxon>
        <taxon>Opitutales</taxon>
        <taxon>Opitutaceae</taxon>
        <taxon>Opitutus</taxon>
    </lineage>
</organism>
<feature type="signal peptide" evidence="2">
    <location>
        <begin position="1"/>
        <end position="20"/>
    </location>
</feature>
<proteinExistence type="predicted"/>
<feature type="chain" id="PRO_5002772190" description="Dienelactone hydrolase domain-containing protein" evidence="2">
    <location>
        <begin position="21"/>
        <end position="363"/>
    </location>
</feature>
<dbReference type="KEGG" id="ote:Oter_1822"/>
<dbReference type="EMBL" id="CP001032">
    <property type="protein sequence ID" value="ACB75105.1"/>
    <property type="molecule type" value="Genomic_DNA"/>
</dbReference>
<dbReference type="OrthoDB" id="9764953at2"/>
<dbReference type="PANTHER" id="PTHR43037:SF1">
    <property type="entry name" value="BLL1128 PROTEIN"/>
    <property type="match status" value="1"/>
</dbReference>
<gene>
    <name evidence="3" type="ordered locus">Oter_1822</name>
</gene>
<dbReference type="SUPFAM" id="SSF53474">
    <property type="entry name" value="alpha/beta-Hydrolases"/>
    <property type="match status" value="1"/>
</dbReference>
<reference evidence="3 4" key="1">
    <citation type="journal article" date="2011" name="J. Bacteriol.">
        <title>Genome sequence of the verrucomicrobium Opitutus terrae PB90-1, an abundant inhabitant of rice paddy soil ecosystems.</title>
        <authorList>
            <person name="van Passel M.W."/>
            <person name="Kant R."/>
            <person name="Palva A."/>
            <person name="Copeland A."/>
            <person name="Lucas S."/>
            <person name="Lapidus A."/>
            <person name="Glavina del Rio T."/>
            <person name="Pitluck S."/>
            <person name="Goltsman E."/>
            <person name="Clum A."/>
            <person name="Sun H."/>
            <person name="Schmutz J."/>
            <person name="Larimer F.W."/>
            <person name="Land M.L."/>
            <person name="Hauser L."/>
            <person name="Kyrpides N."/>
            <person name="Mikhailova N."/>
            <person name="Richardson P.P."/>
            <person name="Janssen P.H."/>
            <person name="de Vos W.M."/>
            <person name="Smidt H."/>
        </authorList>
    </citation>
    <scope>NUCLEOTIDE SEQUENCE [LARGE SCALE GENOMIC DNA]</scope>
    <source>
        <strain evidence="4">DSM 11246 / JCM 15787 / PB90-1</strain>
    </source>
</reference>
<name>B1ZWZ4_OPITP</name>
<keyword evidence="1 2" id="KW-0732">Signal</keyword>
<keyword evidence="4" id="KW-1185">Reference proteome</keyword>
<evidence type="ECO:0000313" key="3">
    <source>
        <dbReference type="EMBL" id="ACB75105.1"/>
    </source>
</evidence>
<sequence>MKRNFRITLLVALLATGGFASTATDSRAAEMSTPAPTVPLAVEIQLPVLSAAYREAVPAVRGLAQAEAIAQLEESLSRITAPYERYQLILFELSFRYAARADWPGLFTLFQRAQSEGLFFPLQPGPQARPGYVAELAKLDGFDALLRENNRLRAEAEKTAQLEYAVEKPAGYNPARKYPLVIVLHGGAGCSAAMAERWQSPRLRSDCLVAFMQGSLLRGSFSRAFADDGFASLVSAYGQILERNSVDTDRVVLAGQSNGGRASIQLVAGNRIPARGLILAFPTKPGDLAEPSLRNAAARGVRAAFFCGEQDDGFAGQQEMRTLFERAAVPTLFRSFPDMGHELPDHFPERIDEALAFLLEPSR</sequence>
<dbReference type="eggNOG" id="COG0400">
    <property type="taxonomic scope" value="Bacteria"/>
</dbReference>
<dbReference type="AlphaFoldDB" id="B1ZWZ4"/>
<evidence type="ECO:0008006" key="5">
    <source>
        <dbReference type="Google" id="ProtNLM"/>
    </source>
</evidence>
<protein>
    <recommendedName>
        <fullName evidence="5">Dienelactone hydrolase domain-containing protein</fullName>
    </recommendedName>
</protein>
<accession>B1ZWZ4</accession>
<dbReference type="PANTHER" id="PTHR43037">
    <property type="entry name" value="UNNAMED PRODUCT-RELATED"/>
    <property type="match status" value="1"/>
</dbReference>
<dbReference type="InterPro" id="IPR050955">
    <property type="entry name" value="Plant_Biomass_Hydrol_Est"/>
</dbReference>
<evidence type="ECO:0000256" key="1">
    <source>
        <dbReference type="ARBA" id="ARBA00022729"/>
    </source>
</evidence>
<dbReference type="Proteomes" id="UP000007013">
    <property type="component" value="Chromosome"/>
</dbReference>
<dbReference type="HOGENOM" id="CLU_762535_0_0_0"/>